<gene>
    <name evidence="1" type="ORF">O1611_g10622</name>
</gene>
<sequence length="80" mass="9054">MALQAIDGVKFAFPKAMSAAQTSGKYVHVFQLCDAVKERPKIKDYLASKRRQSYSEGIYRHYPELDLSEGDMPQPTMANK</sequence>
<accession>A0ACC2IW47</accession>
<proteinExistence type="predicted"/>
<comment type="caution">
    <text evidence="1">The sequence shown here is derived from an EMBL/GenBank/DDBJ whole genome shotgun (WGS) entry which is preliminary data.</text>
</comment>
<protein>
    <submittedName>
        <fullName evidence="1">Uncharacterized protein</fullName>
    </submittedName>
</protein>
<dbReference type="Proteomes" id="UP001153332">
    <property type="component" value="Unassembled WGS sequence"/>
</dbReference>
<organism evidence="1 2">
    <name type="scientific">Lasiodiplodia mahajangana</name>
    <dbReference type="NCBI Taxonomy" id="1108764"/>
    <lineage>
        <taxon>Eukaryota</taxon>
        <taxon>Fungi</taxon>
        <taxon>Dikarya</taxon>
        <taxon>Ascomycota</taxon>
        <taxon>Pezizomycotina</taxon>
        <taxon>Dothideomycetes</taxon>
        <taxon>Dothideomycetes incertae sedis</taxon>
        <taxon>Botryosphaeriales</taxon>
        <taxon>Botryosphaeriaceae</taxon>
        <taxon>Lasiodiplodia</taxon>
    </lineage>
</organism>
<name>A0ACC2IW47_9PEZI</name>
<dbReference type="EMBL" id="JAPUUL010004438">
    <property type="protein sequence ID" value="KAJ8119378.1"/>
    <property type="molecule type" value="Genomic_DNA"/>
</dbReference>
<reference evidence="1" key="1">
    <citation type="submission" date="2022-12" db="EMBL/GenBank/DDBJ databases">
        <title>Genome Sequence of Lasiodiplodia mahajangana.</title>
        <authorList>
            <person name="Buettner E."/>
        </authorList>
    </citation>
    <scope>NUCLEOTIDE SEQUENCE</scope>
    <source>
        <strain evidence="1">VT137</strain>
    </source>
</reference>
<keyword evidence="2" id="KW-1185">Reference proteome</keyword>
<evidence type="ECO:0000313" key="2">
    <source>
        <dbReference type="Proteomes" id="UP001153332"/>
    </source>
</evidence>
<evidence type="ECO:0000313" key="1">
    <source>
        <dbReference type="EMBL" id="KAJ8119378.1"/>
    </source>
</evidence>